<organism evidence="2 3">
    <name type="scientific">Aliivibrio fischeri</name>
    <name type="common">Vibrio fischeri</name>
    <dbReference type="NCBI Taxonomy" id="668"/>
    <lineage>
        <taxon>Bacteria</taxon>
        <taxon>Pseudomonadati</taxon>
        <taxon>Pseudomonadota</taxon>
        <taxon>Gammaproteobacteria</taxon>
        <taxon>Vibrionales</taxon>
        <taxon>Vibrionaceae</taxon>
        <taxon>Aliivibrio</taxon>
    </lineage>
</organism>
<sequence length="178" mass="19795">MVYYHITGFFVVQLFRLLIICLCLGVSSLAQASSYQQNSDTVIADFTIEQHSTIQVNLTLDPSLTHQVDFLTCNVTDTPSNTLSSHSQNSSQGHNVNLGVGNSSRMANLARHEPEEVFPVYELALEIPAIPSEQLTIGYQEKPKPSVDWALYSYSSVSRVSAWKESNLLYSHRLFPAA</sequence>
<accession>A0A6N3YW05</accession>
<dbReference type="AlphaFoldDB" id="A0A6N3YW05"/>
<dbReference type="Proteomes" id="UP000435323">
    <property type="component" value="Unassembled WGS sequence"/>
</dbReference>
<dbReference type="EMBL" id="WOBO01000013">
    <property type="protein sequence ID" value="MUK45992.1"/>
    <property type="molecule type" value="Genomic_DNA"/>
</dbReference>
<evidence type="ECO:0000313" key="2">
    <source>
        <dbReference type="EMBL" id="MUK45992.1"/>
    </source>
</evidence>
<evidence type="ECO:0000256" key="1">
    <source>
        <dbReference type="SAM" id="SignalP"/>
    </source>
</evidence>
<comment type="caution">
    <text evidence="2">The sequence shown here is derived from an EMBL/GenBank/DDBJ whole genome shotgun (WGS) entry which is preliminary data.</text>
</comment>
<proteinExistence type="predicted"/>
<protein>
    <submittedName>
        <fullName evidence="2">Uncharacterized protein</fullName>
    </submittedName>
</protein>
<name>A0A6N3YW05_ALIFS</name>
<evidence type="ECO:0000313" key="3">
    <source>
        <dbReference type="Proteomes" id="UP000435323"/>
    </source>
</evidence>
<gene>
    <name evidence="2" type="ORF">GNP77_11445</name>
</gene>
<feature type="signal peptide" evidence="1">
    <location>
        <begin position="1"/>
        <end position="32"/>
    </location>
</feature>
<reference evidence="2 3" key="1">
    <citation type="submission" date="2019-11" db="EMBL/GenBank/DDBJ databases">
        <title>Using colonization assays and comparative genomics to discover symbiosis behaviors and factors in Vibrio fischeri.</title>
        <authorList>
            <person name="Bongrand C."/>
            <person name="Moriano-Gutierrez S."/>
            <person name="Arevalo P."/>
            <person name="Mcfall-Ngai M."/>
            <person name="Visick K."/>
            <person name="Polz M.F."/>
            <person name="Ruby E.G."/>
        </authorList>
    </citation>
    <scope>NUCLEOTIDE SEQUENCE [LARGE SCALE GENOMIC DNA]</scope>
    <source>
        <strain evidence="3">emors.3.2</strain>
    </source>
</reference>
<keyword evidence="1" id="KW-0732">Signal</keyword>
<feature type="chain" id="PRO_5026903085" evidence="1">
    <location>
        <begin position="33"/>
        <end position="178"/>
    </location>
</feature>